<dbReference type="PANTHER" id="PTHR23389:SF3">
    <property type="entry name" value="CHROMOSOME TRANSMISSION FIDELITY PROTEIN 18 HOMOLOG"/>
    <property type="match status" value="1"/>
</dbReference>
<organism evidence="2 3">
    <name type="scientific">Stentor coeruleus</name>
    <dbReference type="NCBI Taxonomy" id="5963"/>
    <lineage>
        <taxon>Eukaryota</taxon>
        <taxon>Sar</taxon>
        <taxon>Alveolata</taxon>
        <taxon>Ciliophora</taxon>
        <taxon>Postciliodesmatophora</taxon>
        <taxon>Heterotrichea</taxon>
        <taxon>Heterotrichida</taxon>
        <taxon>Stentoridae</taxon>
        <taxon>Stentor</taxon>
    </lineage>
</organism>
<dbReference type="GO" id="GO:0005634">
    <property type="term" value="C:nucleus"/>
    <property type="evidence" value="ECO:0007669"/>
    <property type="project" value="TreeGrafter"/>
</dbReference>
<dbReference type="Proteomes" id="UP000187209">
    <property type="component" value="Unassembled WGS sequence"/>
</dbReference>
<reference evidence="2 3" key="1">
    <citation type="submission" date="2016-11" db="EMBL/GenBank/DDBJ databases">
        <title>The macronuclear genome of Stentor coeruleus: a giant cell with tiny introns.</title>
        <authorList>
            <person name="Slabodnick M."/>
            <person name="Ruby J.G."/>
            <person name="Reiff S.B."/>
            <person name="Swart E.C."/>
            <person name="Gosai S."/>
            <person name="Prabakaran S."/>
            <person name="Witkowska E."/>
            <person name="Larue G.E."/>
            <person name="Fisher S."/>
            <person name="Freeman R.M."/>
            <person name="Gunawardena J."/>
            <person name="Chu W."/>
            <person name="Stover N.A."/>
            <person name="Gregory B.D."/>
            <person name="Nowacki M."/>
            <person name="Derisi J."/>
            <person name="Roy S.W."/>
            <person name="Marshall W.F."/>
            <person name="Sood P."/>
        </authorList>
    </citation>
    <scope>NUCLEOTIDE SEQUENCE [LARGE SCALE GENOMIC DNA]</scope>
    <source>
        <strain evidence="2">WM001</strain>
    </source>
</reference>
<dbReference type="SMART" id="SM00382">
    <property type="entry name" value="AAA"/>
    <property type="match status" value="1"/>
</dbReference>
<evidence type="ECO:0000313" key="3">
    <source>
        <dbReference type="Proteomes" id="UP000187209"/>
    </source>
</evidence>
<dbReference type="GO" id="GO:0006260">
    <property type="term" value="P:DNA replication"/>
    <property type="evidence" value="ECO:0007669"/>
    <property type="project" value="InterPro"/>
</dbReference>
<gene>
    <name evidence="2" type="ORF">SteCoe_18126</name>
</gene>
<dbReference type="SUPFAM" id="SSF48019">
    <property type="entry name" value="post-AAA+ oligomerization domain-like"/>
    <property type="match status" value="1"/>
</dbReference>
<feature type="domain" description="AAA+ ATPase" evidence="1">
    <location>
        <begin position="77"/>
        <end position="197"/>
    </location>
</feature>
<dbReference type="EMBL" id="MPUH01000382">
    <property type="protein sequence ID" value="OMJ81396.1"/>
    <property type="molecule type" value="Genomic_DNA"/>
</dbReference>
<keyword evidence="3" id="KW-1185">Reference proteome</keyword>
<dbReference type="AlphaFoldDB" id="A0A1R2BXA6"/>
<dbReference type="GO" id="GO:0005524">
    <property type="term" value="F:ATP binding"/>
    <property type="evidence" value="ECO:0007669"/>
    <property type="project" value="InterPro"/>
</dbReference>
<evidence type="ECO:0000259" key="1">
    <source>
        <dbReference type="SMART" id="SM00382"/>
    </source>
</evidence>
<evidence type="ECO:0000313" key="2">
    <source>
        <dbReference type="EMBL" id="OMJ81396.1"/>
    </source>
</evidence>
<dbReference type="InterPro" id="IPR027417">
    <property type="entry name" value="P-loop_NTPase"/>
</dbReference>
<dbReference type="Pfam" id="PF25812">
    <property type="entry name" value="RAD24_helical"/>
    <property type="match status" value="1"/>
</dbReference>
<dbReference type="InterPro" id="IPR008921">
    <property type="entry name" value="DNA_pol3_clamp-load_cplx_C"/>
</dbReference>
<name>A0A1R2BXA6_9CILI</name>
<dbReference type="InterPro" id="IPR003593">
    <property type="entry name" value="AAA+_ATPase"/>
</dbReference>
<accession>A0A1R2BXA6</accession>
<dbReference type="InterPro" id="IPR003959">
    <property type="entry name" value="ATPase_AAA_core"/>
</dbReference>
<dbReference type="SUPFAM" id="SSF52540">
    <property type="entry name" value="P-loop containing nucleoside triphosphate hydrolases"/>
    <property type="match status" value="1"/>
</dbReference>
<dbReference type="InterPro" id="IPR057927">
    <property type="entry name" value="RAD24-like_helical"/>
</dbReference>
<dbReference type="GO" id="GO:0016887">
    <property type="term" value="F:ATP hydrolysis activity"/>
    <property type="evidence" value="ECO:0007669"/>
    <property type="project" value="InterPro"/>
</dbReference>
<dbReference type="OrthoDB" id="449560at2759"/>
<dbReference type="CDD" id="cd00009">
    <property type="entry name" value="AAA"/>
    <property type="match status" value="1"/>
</dbReference>
<dbReference type="Gene3D" id="1.10.8.60">
    <property type="match status" value="1"/>
</dbReference>
<sequence length="508" mass="59013">MTSEFEHPKISFLSILDSEENKLWTDKYEVCKFSNLVTDPQLNREAAQWLKSWRSTVFGQKEKFNIYFDKKAPLELGKGLLLITGPPGCGKTTLARVTALLNGYDYKEINCALIESGKDLLEMFKSSLNIKTVSSKPQILIIDQIETLDKPTIRGIAGFISNKNLKRPTIAITNDLYVHSLLPLRSISHILYCKVLTADCLHTRIKEICENERIFIPDTHMQMLIKECNYDIRSCLNFLQLLGTSRIGNQLNITDINLANVKKVSYSIYDIWRMIFTETNCKKIKKHVLNYGDMDLVNIGIFENYPNAKYTDYKLEKTTELLDSLCFNDTISRRIHEYQEYELYPYQSYPSQIANKYCSGQKGMELHFPFNSKQLDKFIIETQDALAMLRSHDLNHKNKAILMEDIYSYIGEILKTKNINFAKDVLLELGFEINKTEIIPEIKRIIRMPKDFNVSFEWREEKKQPQEKGLQRLASQKRKRDCTHGCIFVYHEGLTNAVKRKVKLGDLM</sequence>
<dbReference type="Gene3D" id="3.40.50.300">
    <property type="entry name" value="P-loop containing nucleotide triphosphate hydrolases"/>
    <property type="match status" value="1"/>
</dbReference>
<protein>
    <recommendedName>
        <fullName evidence="1">AAA+ ATPase domain-containing protein</fullName>
    </recommendedName>
</protein>
<dbReference type="PANTHER" id="PTHR23389">
    <property type="entry name" value="CHROMOSOME TRANSMISSION FIDELITY FACTOR 18"/>
    <property type="match status" value="1"/>
</dbReference>
<proteinExistence type="predicted"/>
<dbReference type="Pfam" id="PF00004">
    <property type="entry name" value="AAA"/>
    <property type="match status" value="1"/>
</dbReference>
<comment type="caution">
    <text evidence="2">The sequence shown here is derived from an EMBL/GenBank/DDBJ whole genome shotgun (WGS) entry which is preliminary data.</text>
</comment>
<dbReference type="GO" id="GO:0003677">
    <property type="term" value="F:DNA binding"/>
    <property type="evidence" value="ECO:0007669"/>
    <property type="project" value="InterPro"/>
</dbReference>
<dbReference type="Gene3D" id="1.20.272.10">
    <property type="match status" value="1"/>
</dbReference>